<dbReference type="EMBL" id="CP076022">
    <property type="protein sequence ID" value="QWC10844.1"/>
    <property type="molecule type" value="Genomic_DNA"/>
</dbReference>
<sequence length="158" mass="16771">MILSEFQSRPIAAGSLGMQPSPHTLIGAQTNFYVEAREQTFDFVLLGQDLRIIATPTEYEWTYGDGTSYGPAPFAGGPLPESRWGEKTATSHVYGATGDVQASVVVHFSGEYSINGGPLVPIDGRASVPSAPQTVSVWRSTSNNVADDCLINPAGYGC</sequence>
<dbReference type="InterPro" id="IPR000601">
    <property type="entry name" value="PKD_dom"/>
</dbReference>
<evidence type="ECO:0000313" key="3">
    <source>
        <dbReference type="Proteomes" id="UP000676885"/>
    </source>
</evidence>
<accession>A0A975M6V5</accession>
<gene>
    <name evidence="2" type="ORF">KKR91_04300</name>
</gene>
<dbReference type="AlphaFoldDB" id="A0A975M6V5"/>
<dbReference type="Proteomes" id="UP000676885">
    <property type="component" value="Chromosome"/>
</dbReference>
<protein>
    <recommendedName>
        <fullName evidence="1">PKD domain-containing protein</fullName>
    </recommendedName>
</protein>
<name>A0A975M6V5_9MICC</name>
<evidence type="ECO:0000313" key="2">
    <source>
        <dbReference type="EMBL" id="QWC10844.1"/>
    </source>
</evidence>
<feature type="domain" description="PKD" evidence="1">
    <location>
        <begin position="55"/>
        <end position="106"/>
    </location>
</feature>
<organism evidence="2 3">
    <name type="scientific">Arthrobacter jiangjiafuii</name>
    <dbReference type="NCBI Taxonomy" id="2817475"/>
    <lineage>
        <taxon>Bacteria</taxon>
        <taxon>Bacillati</taxon>
        <taxon>Actinomycetota</taxon>
        <taxon>Actinomycetes</taxon>
        <taxon>Micrococcales</taxon>
        <taxon>Micrococcaceae</taxon>
        <taxon>Arthrobacter</taxon>
    </lineage>
</organism>
<proteinExistence type="predicted"/>
<dbReference type="PROSITE" id="PS50093">
    <property type="entry name" value="PKD"/>
    <property type="match status" value="1"/>
</dbReference>
<evidence type="ECO:0000259" key="1">
    <source>
        <dbReference type="PROSITE" id="PS50093"/>
    </source>
</evidence>
<keyword evidence="3" id="KW-1185">Reference proteome</keyword>
<reference evidence="2 3" key="1">
    <citation type="submission" date="2021-05" db="EMBL/GenBank/DDBJ databases">
        <title>Novel species in genus Arthrobacter.</title>
        <authorList>
            <person name="Zhang G."/>
        </authorList>
    </citation>
    <scope>NUCLEOTIDE SEQUENCE [LARGE SCALE GENOMIC DNA]</scope>
    <source>
        <strain evidence="3">zg-ZUI227</strain>
    </source>
</reference>
<dbReference type="KEGG" id="ajg:KKR91_04300"/>